<feature type="transmembrane region" description="Helical" evidence="1">
    <location>
        <begin position="85"/>
        <end position="106"/>
    </location>
</feature>
<accession>A0A7W5AQW4</accession>
<feature type="transmembrane region" description="Helical" evidence="1">
    <location>
        <begin position="12"/>
        <end position="35"/>
    </location>
</feature>
<dbReference type="AlphaFoldDB" id="A0A7W5AQW4"/>
<evidence type="ECO:0000256" key="1">
    <source>
        <dbReference type="SAM" id="Phobius"/>
    </source>
</evidence>
<feature type="transmembrane region" description="Helical" evidence="1">
    <location>
        <begin position="113"/>
        <end position="134"/>
    </location>
</feature>
<sequence>MAELAPTAAETVAVTVWVIAQVVATLGLLGGLALLHRSRAPAAKRATPGLYVLAAAGTVALTLATRADFAGTVSGTRVTLSELRIYWVAYLIGSGLLTVLTWAPLVRRHVLRLVAGPSALVAGTLLPGLLLTLYTRIQQADARRAAAVCPR</sequence>
<feature type="transmembrane region" description="Helical" evidence="1">
    <location>
        <begin position="47"/>
        <end position="65"/>
    </location>
</feature>
<name>A0A7W5AQW4_9ACTN</name>
<keyword evidence="3" id="KW-1185">Reference proteome</keyword>
<comment type="caution">
    <text evidence="2">The sequence shown here is derived from an EMBL/GenBank/DDBJ whole genome shotgun (WGS) entry which is preliminary data.</text>
</comment>
<evidence type="ECO:0000313" key="3">
    <source>
        <dbReference type="Proteomes" id="UP000590749"/>
    </source>
</evidence>
<organism evidence="2 3">
    <name type="scientific">Actinoplanes campanulatus</name>
    <dbReference type="NCBI Taxonomy" id="113559"/>
    <lineage>
        <taxon>Bacteria</taxon>
        <taxon>Bacillati</taxon>
        <taxon>Actinomycetota</taxon>
        <taxon>Actinomycetes</taxon>
        <taxon>Micromonosporales</taxon>
        <taxon>Micromonosporaceae</taxon>
        <taxon>Actinoplanes</taxon>
    </lineage>
</organism>
<gene>
    <name evidence="2" type="ORF">FHR83_008335</name>
</gene>
<dbReference type="EMBL" id="JACHXF010000027">
    <property type="protein sequence ID" value="MBB3100610.1"/>
    <property type="molecule type" value="Genomic_DNA"/>
</dbReference>
<keyword evidence="1" id="KW-0812">Transmembrane</keyword>
<reference evidence="2 3" key="1">
    <citation type="submission" date="2020-08" db="EMBL/GenBank/DDBJ databases">
        <title>Genomic Encyclopedia of Type Strains, Phase III (KMG-III): the genomes of soil and plant-associated and newly described type strains.</title>
        <authorList>
            <person name="Whitman W."/>
        </authorList>
    </citation>
    <scope>NUCLEOTIDE SEQUENCE [LARGE SCALE GENOMIC DNA]</scope>
    <source>
        <strain evidence="2 3">CECT 3287</strain>
    </source>
</reference>
<dbReference type="RefSeq" id="WP_183226662.1">
    <property type="nucleotide sequence ID" value="NZ_BMPW01000028.1"/>
</dbReference>
<keyword evidence="1" id="KW-1133">Transmembrane helix</keyword>
<proteinExistence type="predicted"/>
<evidence type="ECO:0000313" key="2">
    <source>
        <dbReference type="EMBL" id="MBB3100610.1"/>
    </source>
</evidence>
<keyword evidence="1" id="KW-0472">Membrane</keyword>
<protein>
    <submittedName>
        <fullName evidence="2">Uncharacterized protein</fullName>
    </submittedName>
</protein>
<dbReference type="Proteomes" id="UP000590749">
    <property type="component" value="Unassembled WGS sequence"/>
</dbReference>